<protein>
    <submittedName>
        <fullName evidence="4">Glutathione S-transferase T3</fullName>
    </submittedName>
</protein>
<keyword evidence="2" id="KW-0812">Transmembrane</keyword>
<evidence type="ECO:0000256" key="1">
    <source>
        <dbReference type="SAM" id="MobiDB-lite"/>
    </source>
</evidence>
<dbReference type="EMBL" id="JBANAX010000317">
    <property type="protein sequence ID" value="KAL1214312.1"/>
    <property type="molecule type" value="Genomic_DNA"/>
</dbReference>
<gene>
    <name evidence="4" type="ORF">V5N11_024499</name>
</gene>
<proteinExistence type="predicted"/>
<evidence type="ECO:0000313" key="5">
    <source>
        <dbReference type="Proteomes" id="UP001558713"/>
    </source>
</evidence>
<feature type="domain" description="No apical meristem-associated C-terminal" evidence="3">
    <location>
        <begin position="42"/>
        <end position="141"/>
    </location>
</feature>
<evidence type="ECO:0000259" key="3">
    <source>
        <dbReference type="Pfam" id="PF14303"/>
    </source>
</evidence>
<organism evidence="4 5">
    <name type="scientific">Cardamine amara subsp. amara</name>
    <dbReference type="NCBI Taxonomy" id="228776"/>
    <lineage>
        <taxon>Eukaryota</taxon>
        <taxon>Viridiplantae</taxon>
        <taxon>Streptophyta</taxon>
        <taxon>Embryophyta</taxon>
        <taxon>Tracheophyta</taxon>
        <taxon>Spermatophyta</taxon>
        <taxon>Magnoliopsida</taxon>
        <taxon>eudicotyledons</taxon>
        <taxon>Gunneridae</taxon>
        <taxon>Pentapetalae</taxon>
        <taxon>rosids</taxon>
        <taxon>malvids</taxon>
        <taxon>Brassicales</taxon>
        <taxon>Brassicaceae</taxon>
        <taxon>Cardamineae</taxon>
        <taxon>Cardamine</taxon>
    </lineage>
</organism>
<feature type="region of interest" description="Disordered" evidence="1">
    <location>
        <begin position="67"/>
        <end position="90"/>
    </location>
</feature>
<evidence type="ECO:0000313" key="4">
    <source>
        <dbReference type="EMBL" id="KAL1214312.1"/>
    </source>
</evidence>
<feature type="transmembrane region" description="Helical" evidence="2">
    <location>
        <begin position="179"/>
        <end position="200"/>
    </location>
</feature>
<dbReference type="InterPro" id="IPR029466">
    <property type="entry name" value="NAM-associated_C"/>
</dbReference>
<dbReference type="Proteomes" id="UP001558713">
    <property type="component" value="Unassembled WGS sequence"/>
</dbReference>
<reference evidence="4 5" key="1">
    <citation type="submission" date="2024-04" db="EMBL/GenBank/DDBJ databases">
        <title>Genome assembly C_amara_ONT_v2.</title>
        <authorList>
            <person name="Yant L."/>
            <person name="Moore C."/>
            <person name="Slenker M."/>
        </authorList>
    </citation>
    <scope>NUCLEOTIDE SEQUENCE [LARGE SCALE GENOMIC DNA]</scope>
    <source>
        <tissue evidence="4">Leaf</tissue>
    </source>
</reference>
<keyword evidence="2" id="KW-1133">Transmembrane helix</keyword>
<dbReference type="PANTHER" id="PTHR45023">
    <property type="match status" value="1"/>
</dbReference>
<feature type="transmembrane region" description="Helical" evidence="2">
    <location>
        <begin position="212"/>
        <end position="233"/>
    </location>
</feature>
<keyword evidence="2" id="KW-0472">Membrane</keyword>
<name>A0ABD1B6S7_CARAN</name>
<dbReference type="AlphaFoldDB" id="A0ABD1B6S7"/>
<evidence type="ECO:0000256" key="2">
    <source>
        <dbReference type="SAM" id="Phobius"/>
    </source>
</evidence>
<feature type="compositionally biased region" description="Polar residues" evidence="1">
    <location>
        <begin position="81"/>
        <end position="90"/>
    </location>
</feature>
<sequence>MIKSPSFAGAYAAANSPPKSGYGPKDYLKLAHEIFLMDYKAKFMLEHAWELLQNEQKWCELSSTKGVDVGSSKRKKCDNGSIPSGSSQSVNNVKDEAEVRPVGVKAAKAKLKRSVSNKAIVEEQTKKLENLQTVWELKQKDVALKKELSHKNMLEILLARTEPLSELELALKNRLIEKFLLQTTCLCFQFVLFHLVSLLLNSFHFVFLNSFQFQFVLFHLISFVSSLCCFTLYEMNLV</sequence>
<dbReference type="Pfam" id="PF14303">
    <property type="entry name" value="NAM-associated"/>
    <property type="match status" value="1"/>
</dbReference>
<accession>A0ABD1B6S7</accession>
<keyword evidence="5" id="KW-1185">Reference proteome</keyword>
<dbReference type="PANTHER" id="PTHR45023:SF4">
    <property type="entry name" value="GLYCINE-RICH PROTEIN-RELATED"/>
    <property type="match status" value="1"/>
</dbReference>
<comment type="caution">
    <text evidence="4">The sequence shown here is derived from an EMBL/GenBank/DDBJ whole genome shotgun (WGS) entry which is preliminary data.</text>
</comment>